<organism evidence="2 3">
    <name type="scientific">Agathobacter rectalis</name>
    <dbReference type="NCBI Taxonomy" id="39491"/>
    <lineage>
        <taxon>Bacteria</taxon>
        <taxon>Bacillati</taxon>
        <taxon>Bacillota</taxon>
        <taxon>Clostridia</taxon>
        <taxon>Lachnospirales</taxon>
        <taxon>Lachnospiraceae</taxon>
        <taxon>Agathobacter</taxon>
    </lineage>
</organism>
<dbReference type="Gene3D" id="3.30.70.270">
    <property type="match status" value="1"/>
</dbReference>
<dbReference type="Proteomes" id="UP000283297">
    <property type="component" value="Unassembled WGS sequence"/>
</dbReference>
<dbReference type="SUPFAM" id="SSF56672">
    <property type="entry name" value="DNA/RNA polymerases"/>
    <property type="match status" value="1"/>
</dbReference>
<dbReference type="Pfam" id="PF00078">
    <property type="entry name" value="RVT_1"/>
    <property type="match status" value="1"/>
</dbReference>
<evidence type="ECO:0000313" key="3">
    <source>
        <dbReference type="Proteomes" id="UP000283297"/>
    </source>
</evidence>
<dbReference type="PROSITE" id="PS50878">
    <property type="entry name" value="RT_POL"/>
    <property type="match status" value="1"/>
</dbReference>
<comment type="caution">
    <text evidence="2">The sequence shown here is derived from an EMBL/GenBank/DDBJ whole genome shotgun (WGS) entry which is preliminary data.</text>
</comment>
<dbReference type="InterPro" id="IPR043502">
    <property type="entry name" value="DNA/RNA_pol_sf"/>
</dbReference>
<dbReference type="InterPro" id="IPR051083">
    <property type="entry name" value="GrpII_Intron_Splice-Mob/Def"/>
</dbReference>
<reference evidence="2 3" key="1">
    <citation type="submission" date="2018-08" db="EMBL/GenBank/DDBJ databases">
        <title>A genome reference for cultivated species of the human gut microbiota.</title>
        <authorList>
            <person name="Zou Y."/>
            <person name="Xue W."/>
            <person name="Luo G."/>
        </authorList>
    </citation>
    <scope>NUCLEOTIDE SEQUENCE [LARGE SCALE GENOMIC DNA]</scope>
    <source>
        <strain evidence="2 3">AF38-24</strain>
    </source>
</reference>
<dbReference type="AlphaFoldDB" id="A0A415K1S7"/>
<accession>A0A415K1S7</accession>
<proteinExistence type="predicted"/>
<evidence type="ECO:0000313" key="2">
    <source>
        <dbReference type="EMBL" id="RHL30192.1"/>
    </source>
</evidence>
<feature type="domain" description="Reverse transcriptase" evidence="1">
    <location>
        <begin position="1"/>
        <end position="273"/>
    </location>
</feature>
<keyword evidence="2" id="KW-0695">RNA-directed DNA polymerase</keyword>
<dbReference type="PANTHER" id="PTHR34047:SF8">
    <property type="entry name" value="PROTEIN YKFC"/>
    <property type="match status" value="1"/>
</dbReference>
<name>A0A415K1S7_9FIRM</name>
<dbReference type="InterPro" id="IPR000477">
    <property type="entry name" value="RT_dom"/>
</dbReference>
<dbReference type="GO" id="GO:0003964">
    <property type="term" value="F:RNA-directed DNA polymerase activity"/>
    <property type="evidence" value="ECO:0007669"/>
    <property type="project" value="UniProtKB-KW"/>
</dbReference>
<dbReference type="EMBL" id="QRON01000002">
    <property type="protein sequence ID" value="RHL30192.1"/>
    <property type="molecule type" value="Genomic_DNA"/>
</dbReference>
<keyword evidence="2" id="KW-0548">Nucleotidyltransferase</keyword>
<gene>
    <name evidence="2" type="ORF">DW028_06020</name>
</gene>
<protein>
    <submittedName>
        <fullName evidence="2">Retron-type reverse transcriptase</fullName>
    </submittedName>
</protein>
<keyword evidence="2" id="KW-0808">Transferase</keyword>
<dbReference type="CDD" id="cd01651">
    <property type="entry name" value="RT_G2_intron"/>
    <property type="match status" value="1"/>
</dbReference>
<dbReference type="InterPro" id="IPR043128">
    <property type="entry name" value="Rev_trsase/Diguanyl_cyclase"/>
</dbReference>
<evidence type="ECO:0000259" key="1">
    <source>
        <dbReference type="PROSITE" id="PS50878"/>
    </source>
</evidence>
<dbReference type="PANTHER" id="PTHR34047">
    <property type="entry name" value="NUCLEAR INTRON MATURASE 1, MITOCHONDRIAL-RELATED"/>
    <property type="match status" value="1"/>
</dbReference>
<sequence length="289" mass="33291">MTVNDIVEESNIKAAMEYLSTKRDSCGIDGMKLSDLPGYWEANGAKIVDSILDGTYAMGLIKQCEIVNYKGKHRIISLMNSADRLVYRAVYQVLSPYFDTLFSCHSYAYRENKGVTEAIKQATEYMENGYTWSVELDIHSFFDNINQDFLINKIQNHISDDKILNLIITYLKCTVIDDHTTCKKDEGILQGGQLSPLFSNIYMNELDHYMDENDYHFCRFGDDINIYCKTYDDALKILGDVREHIENAEMLPLNHKKTGVYKGTNRKYLGFRFEKKGFKDNSQKGEKGL</sequence>